<dbReference type="SUPFAM" id="SSF51905">
    <property type="entry name" value="FAD/NAD(P)-binding domain"/>
    <property type="match status" value="1"/>
</dbReference>
<organism evidence="3 4">
    <name type="scientific">Halothiobacillus neapolitanus (strain ATCC 23641 / DSM 15147 / CIP 104769 / NCIMB 8539 / c2)</name>
    <name type="common">Thiobacillus neapolitanus</name>
    <dbReference type="NCBI Taxonomy" id="555778"/>
    <lineage>
        <taxon>Bacteria</taxon>
        <taxon>Pseudomonadati</taxon>
        <taxon>Pseudomonadota</taxon>
        <taxon>Gammaproteobacteria</taxon>
        <taxon>Chromatiales</taxon>
        <taxon>Halothiobacillaceae</taxon>
        <taxon>Halothiobacillus</taxon>
    </lineage>
</organism>
<accession>D0L1Y9</accession>
<dbReference type="OrthoDB" id="20837at2"/>
<evidence type="ECO:0000259" key="2">
    <source>
        <dbReference type="Pfam" id="PF01593"/>
    </source>
</evidence>
<dbReference type="PANTHER" id="PTHR42923:SF17">
    <property type="entry name" value="AMINE OXIDASE DOMAIN-CONTAINING PROTEIN"/>
    <property type="match status" value="1"/>
</dbReference>
<feature type="domain" description="Amine oxidase" evidence="2">
    <location>
        <begin position="22"/>
        <end position="272"/>
    </location>
</feature>
<dbReference type="GO" id="GO:0016491">
    <property type="term" value="F:oxidoreductase activity"/>
    <property type="evidence" value="ECO:0007669"/>
    <property type="project" value="InterPro"/>
</dbReference>
<dbReference type="Proteomes" id="UP000009102">
    <property type="component" value="Chromosome"/>
</dbReference>
<dbReference type="Pfam" id="PF01593">
    <property type="entry name" value="Amino_oxidase"/>
    <property type="match status" value="1"/>
</dbReference>
<dbReference type="InterPro" id="IPR050464">
    <property type="entry name" value="Zeta_carotene_desat/Oxidored"/>
</dbReference>
<dbReference type="eggNOG" id="COG2907">
    <property type="taxonomic scope" value="Bacteria"/>
</dbReference>
<dbReference type="KEGG" id="hna:Hneap_1890"/>
<protein>
    <submittedName>
        <fullName evidence="3">Amine oxidase</fullName>
    </submittedName>
</protein>
<dbReference type="RefSeq" id="WP_012824745.1">
    <property type="nucleotide sequence ID" value="NC_013422.1"/>
</dbReference>
<keyword evidence="1" id="KW-1133">Transmembrane helix</keyword>
<evidence type="ECO:0000313" key="4">
    <source>
        <dbReference type="Proteomes" id="UP000009102"/>
    </source>
</evidence>
<gene>
    <name evidence="3" type="ordered locus">Hneap_1890</name>
</gene>
<dbReference type="STRING" id="555778.Hneap_1890"/>
<dbReference type="EMBL" id="CP001801">
    <property type="protein sequence ID" value="ACX96712.1"/>
    <property type="molecule type" value="Genomic_DNA"/>
</dbReference>
<dbReference type="Gene3D" id="3.30.70.1990">
    <property type="match status" value="1"/>
</dbReference>
<evidence type="ECO:0000313" key="3">
    <source>
        <dbReference type="EMBL" id="ACX96712.1"/>
    </source>
</evidence>
<dbReference type="FunFam" id="1.10.405.20:FF:000001">
    <property type="entry name" value="Amine oxidase"/>
    <property type="match status" value="1"/>
</dbReference>
<keyword evidence="1" id="KW-0472">Membrane</keyword>
<dbReference type="PANTHER" id="PTHR42923">
    <property type="entry name" value="PROTOPORPHYRINOGEN OXIDASE"/>
    <property type="match status" value="1"/>
</dbReference>
<sequence length="433" mass="49032">MNPEEKNTAQSALNIAVIGSGISGIAAAWLLSEKHRVHLFEKNDYIGGHTHTHAMDDHGQTVNVDTGFIVFNRPNYPHLTGMLKHFNLPTQPTEMSFGVSLDQGRLEYGGNNLATLFAQKTNLLRPRFLRMVQDILRFNREGKSALHDAGFTNAESLNDFLDRHRFGEGMRDDYLLPMAAAIWSCPTEIMLKFPARSFLQFFENHGLMNVNERPQWETICGGSRRYIEAIAAENRFTIHANKAIDHVRRTENGVYLADVDEHFDACVFAGHADQTLASLTDADPQEHKILSAFKFQENQAYLHHDISLMPKRRAVWSSWNYLGQKNESSGRAVAVTYWMNHLQQLQTDTDWLVTLNPFAPPKPELTRKKITYHHPVFDDKTAVAQQELSSIQGHRHCYYAGAWTGYGFHEDGLRSAVNVAAAFGITPPWQTGK</sequence>
<proteinExistence type="predicted"/>
<dbReference type="Gene3D" id="1.10.405.20">
    <property type="match status" value="1"/>
</dbReference>
<name>D0L1Y9_HALNC</name>
<dbReference type="Gene3D" id="3.50.50.60">
    <property type="entry name" value="FAD/NAD(P)-binding domain"/>
    <property type="match status" value="1"/>
</dbReference>
<keyword evidence="4" id="KW-1185">Reference proteome</keyword>
<dbReference type="InterPro" id="IPR002937">
    <property type="entry name" value="Amino_oxidase"/>
</dbReference>
<reference evidence="3 4" key="1">
    <citation type="submission" date="2009-10" db="EMBL/GenBank/DDBJ databases">
        <title>Complete sequence of Halothiobacillus neapolitanus c2.</title>
        <authorList>
            <consortium name="US DOE Joint Genome Institute"/>
            <person name="Lucas S."/>
            <person name="Copeland A."/>
            <person name="Lapidus A."/>
            <person name="Glavina del Rio T."/>
            <person name="Tice H."/>
            <person name="Bruce D."/>
            <person name="Goodwin L."/>
            <person name="Pitluck S."/>
            <person name="Davenport K."/>
            <person name="Brettin T."/>
            <person name="Detter J.C."/>
            <person name="Han C."/>
            <person name="Tapia R."/>
            <person name="Larimer F."/>
            <person name="Land M."/>
            <person name="Hauser L."/>
            <person name="Kyrpides N."/>
            <person name="Mikhailova N."/>
            <person name="Kerfeld C."/>
            <person name="Cannon G."/>
            <person name="Heinhort S."/>
        </authorList>
    </citation>
    <scope>NUCLEOTIDE SEQUENCE [LARGE SCALE GENOMIC DNA]</scope>
    <source>
        <strain evidence="4">ATCC 23641 / c2</strain>
    </source>
</reference>
<evidence type="ECO:0000256" key="1">
    <source>
        <dbReference type="SAM" id="Phobius"/>
    </source>
</evidence>
<dbReference type="HOGENOM" id="CLU_028123_1_0_6"/>
<dbReference type="InterPro" id="IPR036188">
    <property type="entry name" value="FAD/NAD-bd_sf"/>
</dbReference>
<keyword evidence="1" id="KW-0812">Transmembrane</keyword>
<dbReference type="AlphaFoldDB" id="D0L1Y9"/>
<feature type="transmembrane region" description="Helical" evidence="1">
    <location>
        <begin position="12"/>
        <end position="32"/>
    </location>
</feature>